<proteinExistence type="predicted"/>
<evidence type="ECO:0000259" key="2">
    <source>
        <dbReference type="PROSITE" id="PS50197"/>
    </source>
</evidence>
<feature type="region of interest" description="Disordered" evidence="1">
    <location>
        <begin position="1568"/>
        <end position="1589"/>
    </location>
</feature>
<dbReference type="Proteomes" id="UP001470230">
    <property type="component" value="Unassembled WGS sequence"/>
</dbReference>
<protein>
    <recommendedName>
        <fullName evidence="6">BEACH domain-containing protein</fullName>
    </recommendedName>
</protein>
<dbReference type="InterPro" id="IPR023362">
    <property type="entry name" value="PH-BEACH_dom"/>
</dbReference>
<gene>
    <name evidence="4" type="ORF">M9Y10_018982</name>
</gene>
<dbReference type="InterPro" id="IPR036372">
    <property type="entry name" value="BEACH_dom_sf"/>
</dbReference>
<feature type="region of interest" description="Disordered" evidence="1">
    <location>
        <begin position="2356"/>
        <end position="2377"/>
    </location>
</feature>
<keyword evidence="5" id="KW-1185">Reference proteome</keyword>
<dbReference type="PANTHER" id="PTHR13743:SF161">
    <property type="entry name" value="BEIGE_BEACH DOMAIN CONTAINING PROTEIN"/>
    <property type="match status" value="1"/>
</dbReference>
<name>A0ABR2HK44_9EUKA</name>
<dbReference type="CDD" id="cd06071">
    <property type="entry name" value="Beach"/>
    <property type="match status" value="1"/>
</dbReference>
<organism evidence="4 5">
    <name type="scientific">Tritrichomonas musculus</name>
    <dbReference type="NCBI Taxonomy" id="1915356"/>
    <lineage>
        <taxon>Eukaryota</taxon>
        <taxon>Metamonada</taxon>
        <taxon>Parabasalia</taxon>
        <taxon>Tritrichomonadida</taxon>
        <taxon>Tritrichomonadidae</taxon>
        <taxon>Tritrichomonas</taxon>
    </lineage>
</organism>
<reference evidence="4 5" key="1">
    <citation type="submission" date="2024-04" db="EMBL/GenBank/DDBJ databases">
        <title>Tritrichomonas musculus Genome.</title>
        <authorList>
            <person name="Alves-Ferreira E."/>
            <person name="Grigg M."/>
            <person name="Lorenzi H."/>
            <person name="Galac M."/>
        </authorList>
    </citation>
    <scope>NUCLEOTIDE SEQUENCE [LARGE SCALE GENOMIC DNA]</scope>
    <source>
        <strain evidence="4 5">EAF2021</strain>
    </source>
</reference>
<dbReference type="SMART" id="SM01026">
    <property type="entry name" value="Beach"/>
    <property type="match status" value="1"/>
</dbReference>
<feature type="domain" description="BEACH" evidence="2">
    <location>
        <begin position="1949"/>
        <end position="2259"/>
    </location>
</feature>
<feature type="domain" description="BEACH-type PH" evidence="3">
    <location>
        <begin position="1839"/>
        <end position="1938"/>
    </location>
</feature>
<dbReference type="PROSITE" id="PS50197">
    <property type="entry name" value="BEACH"/>
    <property type="match status" value="1"/>
</dbReference>
<evidence type="ECO:0000259" key="3">
    <source>
        <dbReference type="PROSITE" id="PS51783"/>
    </source>
</evidence>
<feature type="compositionally biased region" description="Polar residues" evidence="1">
    <location>
        <begin position="2356"/>
        <end position="2373"/>
    </location>
</feature>
<comment type="caution">
    <text evidence="4">The sequence shown here is derived from an EMBL/GenBank/DDBJ whole genome shotgun (WGS) entry which is preliminary data.</text>
</comment>
<dbReference type="Gene3D" id="1.10.1540.10">
    <property type="entry name" value="BEACH domain"/>
    <property type="match status" value="1"/>
</dbReference>
<accession>A0ABR2HK44</accession>
<evidence type="ECO:0000256" key="1">
    <source>
        <dbReference type="SAM" id="MobiDB-lite"/>
    </source>
</evidence>
<dbReference type="EMBL" id="JAPFFF010000027">
    <property type="protein sequence ID" value="KAK8847934.1"/>
    <property type="molecule type" value="Genomic_DNA"/>
</dbReference>
<evidence type="ECO:0008006" key="6">
    <source>
        <dbReference type="Google" id="ProtNLM"/>
    </source>
</evidence>
<dbReference type="SUPFAM" id="SSF50729">
    <property type="entry name" value="PH domain-like"/>
    <property type="match status" value="1"/>
</dbReference>
<dbReference type="SUPFAM" id="SSF81837">
    <property type="entry name" value="BEACH domain"/>
    <property type="match status" value="1"/>
</dbReference>
<sequence>MKTEKSNSTFRFFRIDKQQLLDIFKPFLNLKYNDNNFSKIDHQYLIKLRYPTIDKQQLKAISDNTENDIFAHDILSPISANFQFDISLLQNYVKSTNNQHYLISYAFLISWLCLKSYSLDSEVLTLLYNLIIQVPSISEDTKTFFLKEVFSHYIHITNTPIELDLFLQIISNLNPDFLQLFVAEFLTAKDDSTKQLTLSYISSIKNDEFFIHNLSFLISALLPFIEKLDKFGLEFFAILINFRDVQSIIEIIQRFPQIIVNNIKSQFSFPSVQNFIFPIDGYLDYVFNFDSTETLPKGLIPLSISTFENRQNIELIATKDQLDVASNIVSFLSFLHLEFANLFLDSLANFVSNWNNDSLYLIFILIITKIEFPISKNIMNAILHPVVFSSGISLFFTEKAEFENNSFELILSIRKSIMEVFITKQKAMIPFLLESLNDSPLLFAETIGWIHEKLPKCDLSGIIDEGTISLVMHQLSLLWYFCVREDVNTHDGQLNAEKSDTEKVPINKEEDDKLSDLHIYRSARSTIFLFIFYVLDDEELCVRCFSSATFTNSFLPRVLESTLQKLILNCLLKFLVLCKDKASMMPTYQMIHSIFKVCQSDKESLAHDLLNIINEASILNRSEIIFEPIISSVISFLNRYPSSSFLTSTLRLFTQISQNSDTFALNHLQIKQLSSAVRQIEVNDHSDETISAIIGLIGLSHSVTTSSMFLIKKPSLITLTFSILRSKNKLEEVLTFFSNLCKHSVFNICQCHRGELDFLLIEMMKNISKPFLFRGCEFDALCDLELMKNIGLPLIMSIVTVVCNNAVTTKLVRLISLNHELSVDILNSLNSSFSSLVKISTQILPINNSQEPTICVKNINGSLINQNFTIQVSLFVDNPYSIFLNRQYYLFRLTDDLHFSINYILNGESIICRVTTETDIYTCTLFKEFPKCQWCTFILSFIRNSDDTCSFSLLTKDFYSNEFYISCPDFRNSKMAFKVGYTDAINDDDSSEFQGFPCFIGRFALYPIEFTKEMSFATIVTGTQITDPSPIFSYPSPSQKYSNQLQVIENFKCRIKNILDVFTESQIFEFLPLFSPLDQMPEILLRVILSLISTVLNYSISLQSRFAFFPVIAKLLMESDPKRLTYSLYMRFFSIIGNCTEHHVISEIIKHILLNFELWIRAEASQLIRIAQHWGTSLYSACDQILNDSIGFDTLIAMVRMYFWFTPIETNLIRGVNERSPNLDINLCWQHIERLLSNYIKSKQSSTDVVNTLLSHCASCKDNQQVIRYFSILRTNCPNKNREFINEILFFFIKIKDNDIFIDALKTLYDFSDKDSIAKNIYSLLNTVQELKDNKFNNFTSSFDLKSLLDNLIQILPEYPLIYPLVILISSYCGNEHLINVSKLLGKLIPKSEYKNIIKDEFWMVYLIVLAIQIDKPDNLSVIYFICSIIIEEFSIELLMNVLAIIDFLDSIGGASLSEIRLEILKTVTDLNLTNSNKIKNELFIIGAKTLLLHYEKCSSSLKESFDSSPFNKLQEEDNNNDSLHIQITSNGDSTNVLKEFSNSLLVSDTNNSSLLVDSILNQPSNSNDISIISKPQGRKGRRSTFNRNSLRNQKEDELMRQVRSYRETSNKFEIKNIKSSKDLANLFSIDPSQIKRYYFGIHLSNDDRYHSLLMNICQLLSLSNNSNDNNDSSNQSSPSYLSPIVLKRVSQYLNLIQMKMEKNSFESNIIFILTRDNNFDESLRKFFSNTSLAWSMRVKSIVNKGREFFSSIKSNSLFPVSKVGIAFKGINHYANFLNSSLAHSNKMSFELERRFGDIIKLKEKRYYKHRFRFSSNFTQPKVSQFAKSSILRSVETSKRKRSSSFMPPSSSILYQCECNMIKIIKSRKTTFILTKENVVLERLKSIPISTLSFILRRRVLQRKTALEFITIEGHDILIDFAPYKSKEILKKILNFVRLPDSCMIQRVSARKFFNKINNFTEKWVKREFTNFDYLMLMNIFGGRSFRDPSNYPIFPWIISNYDCSTFSLDDHSIYRNLYYPISAQDEERRKDLLQKFDLNLPISEDNLIYFNAPSNPTIVSYWMIHVEPFTSLHLDTEGGKFDLSARLFSSISSSAEQAKSNSSCWELTPEFYYKPEILLNLNNIEFKGKEENVKDEKQEFSNENERIQKIFDNKDNVVLPTWANKSPFELVYLLRKALESEYVSQNLDEWIDMMFGIASSGEAAKKQFNVFSPVLLSKIWKVNDSKSCTEDRKEFIETCLSKSGQIPETLFKMKHPKRNRITEPFEAEMNEKTKTKIEVLPLFSHNGENEDKIEFNNDKNSIKAAMILFESSNLIKIVYILGNGRIETYFVSVSMSSPASINLIPSDSITSSSTEVYNTNDFSSSENQGDSQTTEKREFVVIKDPNERSLNDVNGKCKYHSLESCMIVLNKDKLLYVTESSISSYSNSSISNSSISSLFESDLLICENCDSISIVNCEGVIYSSSIILPLASSSTSFLSFRSLSSLNLEESTSNEVLSLASISSTHSKMNLFTKSGKKTIEYELEFKQIGRAHCEKPLVIASSKIFDVLAVTSIEGNVNVYSLLTGIYECTCYTSDEPAENIIITPGWGFIVVSTIQDIYLFNINGFLIRKVQKTFNIIQWCTWMDEKGFDYVGIVKDDGSVVFCEAFFLNFSEPIQIIRELPVTMKYYAEINSLLIVTKHRKFVSVPLPK</sequence>
<dbReference type="InterPro" id="IPR000409">
    <property type="entry name" value="BEACH_dom"/>
</dbReference>
<evidence type="ECO:0000313" key="5">
    <source>
        <dbReference type="Proteomes" id="UP001470230"/>
    </source>
</evidence>
<evidence type="ECO:0000313" key="4">
    <source>
        <dbReference type="EMBL" id="KAK8847934.1"/>
    </source>
</evidence>
<dbReference type="PROSITE" id="PS51783">
    <property type="entry name" value="PH_BEACH"/>
    <property type="match status" value="1"/>
</dbReference>
<dbReference type="Pfam" id="PF02138">
    <property type="entry name" value="Beach"/>
    <property type="match status" value="1"/>
</dbReference>
<dbReference type="PANTHER" id="PTHR13743">
    <property type="entry name" value="BEIGE/BEACH-RELATED"/>
    <property type="match status" value="1"/>
</dbReference>
<dbReference type="InterPro" id="IPR050865">
    <property type="entry name" value="BEACH_Domain"/>
</dbReference>